<dbReference type="EMBL" id="BQNB010015750">
    <property type="protein sequence ID" value="GJT43679.1"/>
    <property type="molecule type" value="Genomic_DNA"/>
</dbReference>
<dbReference type="Proteomes" id="UP001151760">
    <property type="component" value="Unassembled WGS sequence"/>
</dbReference>
<accession>A0ABQ5E2U4</accession>
<evidence type="ECO:0000313" key="3">
    <source>
        <dbReference type="Proteomes" id="UP001151760"/>
    </source>
</evidence>
<comment type="caution">
    <text evidence="2">The sequence shown here is derived from an EMBL/GenBank/DDBJ whole genome shotgun (WGS) entry which is preliminary data.</text>
</comment>
<reference evidence="2" key="1">
    <citation type="journal article" date="2022" name="Int. J. Mol. Sci.">
        <title>Draft Genome of Tanacetum Coccineum: Genomic Comparison of Closely Related Tanacetum-Family Plants.</title>
        <authorList>
            <person name="Yamashiro T."/>
            <person name="Shiraishi A."/>
            <person name="Nakayama K."/>
            <person name="Satake H."/>
        </authorList>
    </citation>
    <scope>NUCLEOTIDE SEQUENCE</scope>
</reference>
<gene>
    <name evidence="2" type="ORF">Tco_0952394</name>
</gene>
<keyword evidence="3" id="KW-1185">Reference proteome</keyword>
<name>A0ABQ5E2U4_9ASTR</name>
<sequence>MKLTKAEAAKQEVEERKRRSGYLLVPDLGEHIKKDKGKKAMSLKDAEEEGSEGDSDDTIHLTGSMVDSSNKKELKKFDFVTEGRDHVHLTKEKIKEQKKIKESTKAEAAKHEVEVRKEEVVDLLGPDLVSKYYKAKLQYDKYCDKMLNKIASSKITNCDVLTRKCPITLKVYREDGTSKVIPNFKSSDLHTGEWREVVNACPNRKEKGCSTIYEQIQTRIDYLYETEAELGIDLDKPLSEQDPLDKLNDLKKMRRKNVDDIHGYFRAKKRLKSSVQYEDHPARTVLNELVMEIFFGLHQGPGLDDHARTFSSLLLAEVDKRNMNPLKQMRTIEQLRQ</sequence>
<protein>
    <submittedName>
        <fullName evidence="2">Uncharacterized protein</fullName>
    </submittedName>
</protein>
<feature type="compositionally biased region" description="Acidic residues" evidence="1">
    <location>
        <begin position="46"/>
        <end position="56"/>
    </location>
</feature>
<feature type="region of interest" description="Disordered" evidence="1">
    <location>
        <begin position="34"/>
        <end position="64"/>
    </location>
</feature>
<evidence type="ECO:0000313" key="2">
    <source>
        <dbReference type="EMBL" id="GJT43679.1"/>
    </source>
</evidence>
<evidence type="ECO:0000256" key="1">
    <source>
        <dbReference type="SAM" id="MobiDB-lite"/>
    </source>
</evidence>
<organism evidence="2 3">
    <name type="scientific">Tanacetum coccineum</name>
    <dbReference type="NCBI Taxonomy" id="301880"/>
    <lineage>
        <taxon>Eukaryota</taxon>
        <taxon>Viridiplantae</taxon>
        <taxon>Streptophyta</taxon>
        <taxon>Embryophyta</taxon>
        <taxon>Tracheophyta</taxon>
        <taxon>Spermatophyta</taxon>
        <taxon>Magnoliopsida</taxon>
        <taxon>eudicotyledons</taxon>
        <taxon>Gunneridae</taxon>
        <taxon>Pentapetalae</taxon>
        <taxon>asterids</taxon>
        <taxon>campanulids</taxon>
        <taxon>Asterales</taxon>
        <taxon>Asteraceae</taxon>
        <taxon>Asteroideae</taxon>
        <taxon>Anthemideae</taxon>
        <taxon>Anthemidinae</taxon>
        <taxon>Tanacetum</taxon>
    </lineage>
</organism>
<reference evidence="2" key="2">
    <citation type="submission" date="2022-01" db="EMBL/GenBank/DDBJ databases">
        <authorList>
            <person name="Yamashiro T."/>
            <person name="Shiraishi A."/>
            <person name="Satake H."/>
            <person name="Nakayama K."/>
        </authorList>
    </citation>
    <scope>NUCLEOTIDE SEQUENCE</scope>
</reference>
<proteinExistence type="predicted"/>